<dbReference type="AlphaFoldDB" id="A0A2X0YZN5"/>
<proteinExistence type="predicted"/>
<feature type="transmembrane region" description="Helical" evidence="1">
    <location>
        <begin position="112"/>
        <end position="131"/>
    </location>
</feature>
<name>A0A2X0YZN5_9BACI</name>
<organism evidence="2 3">
    <name type="scientific">Lysinibacillus capsici</name>
    <dbReference type="NCBI Taxonomy" id="2115968"/>
    <lineage>
        <taxon>Bacteria</taxon>
        <taxon>Bacillati</taxon>
        <taxon>Bacillota</taxon>
        <taxon>Bacilli</taxon>
        <taxon>Bacillales</taxon>
        <taxon>Bacillaceae</taxon>
        <taxon>Lysinibacillus</taxon>
    </lineage>
</organism>
<feature type="transmembrane region" description="Helical" evidence="1">
    <location>
        <begin position="48"/>
        <end position="72"/>
    </location>
</feature>
<dbReference type="EMBL" id="UAQE01000001">
    <property type="protein sequence ID" value="SPU00777.1"/>
    <property type="molecule type" value="Genomic_DNA"/>
</dbReference>
<gene>
    <name evidence="2" type="ORF">NCTC7582_03576</name>
</gene>
<feature type="transmembrane region" description="Helical" evidence="1">
    <location>
        <begin position="7"/>
        <end position="28"/>
    </location>
</feature>
<dbReference type="RefSeq" id="WP_112117895.1">
    <property type="nucleotide sequence ID" value="NZ_UAQE01000001.1"/>
</dbReference>
<evidence type="ECO:0000313" key="2">
    <source>
        <dbReference type="EMBL" id="SPU00777.1"/>
    </source>
</evidence>
<evidence type="ECO:0000313" key="3">
    <source>
        <dbReference type="Proteomes" id="UP000251431"/>
    </source>
</evidence>
<protein>
    <submittedName>
        <fullName evidence="2">Uncharacterized protein</fullName>
    </submittedName>
</protein>
<keyword evidence="1" id="KW-1133">Transmembrane helix</keyword>
<dbReference type="Proteomes" id="UP000251431">
    <property type="component" value="Unassembled WGS sequence"/>
</dbReference>
<keyword evidence="1" id="KW-0812">Transmembrane</keyword>
<keyword evidence="1" id="KW-0472">Membrane</keyword>
<reference evidence="2 3" key="1">
    <citation type="submission" date="2018-06" db="EMBL/GenBank/DDBJ databases">
        <authorList>
            <consortium name="Pathogen Informatics"/>
            <person name="Doyle S."/>
        </authorList>
    </citation>
    <scope>NUCLEOTIDE SEQUENCE [LARGE SCALE GENOMIC DNA]</scope>
    <source>
        <strain evidence="2 3">NCTC7582</strain>
    </source>
</reference>
<evidence type="ECO:0000256" key="1">
    <source>
        <dbReference type="SAM" id="Phobius"/>
    </source>
</evidence>
<feature type="transmembrane region" description="Helical" evidence="1">
    <location>
        <begin position="79"/>
        <end position="100"/>
    </location>
</feature>
<accession>A0A2X0YZN5</accession>
<sequence>MKTFYHCLIMWIPFIVLFALAGFGLEVLEGRKIRTSEYMTGFRDLGVGYMFLMGSFAFILYPISFLPLTFIVSRFMKNWLFKVVTFTLFGGAIGAFSFVINYDSRFIEEYNLSIINSMLIFGIASLLYALVDNAVKKNIKFV</sequence>